<comment type="similarity">
    <text evidence="2">Belongs to the acyl-CoA dehydrogenase family.</text>
</comment>
<dbReference type="RefSeq" id="WP_154790223.1">
    <property type="nucleotide sequence ID" value="NZ_WMBB01000011.1"/>
</dbReference>
<reference evidence="8 9" key="1">
    <citation type="submission" date="2019-11" db="EMBL/GenBank/DDBJ databases">
        <title>Nocardia sp. nov. CT2-14 isolated from soil.</title>
        <authorList>
            <person name="Kanchanasin P."/>
            <person name="Tanasupawat S."/>
            <person name="Yuki M."/>
            <person name="Kudo T."/>
        </authorList>
    </citation>
    <scope>NUCLEOTIDE SEQUENCE [LARGE SCALE GENOMIC DNA]</scope>
    <source>
        <strain evidence="8 9">CT2-14</strain>
    </source>
</reference>
<dbReference type="InterPro" id="IPR036250">
    <property type="entry name" value="AcylCo_DH-like_C"/>
</dbReference>
<dbReference type="AlphaFoldDB" id="A0A6I3L3C8"/>
<dbReference type="Gene3D" id="1.20.140.10">
    <property type="entry name" value="Butyryl-CoA Dehydrogenase, subunit A, domain 3"/>
    <property type="match status" value="1"/>
</dbReference>
<evidence type="ECO:0000313" key="9">
    <source>
        <dbReference type="Proteomes" id="UP000432464"/>
    </source>
</evidence>
<dbReference type="EMBL" id="WMBB01000011">
    <property type="protein sequence ID" value="MTE15798.1"/>
    <property type="molecule type" value="Genomic_DNA"/>
</dbReference>
<dbReference type="GO" id="GO:0003995">
    <property type="term" value="F:acyl-CoA dehydrogenase activity"/>
    <property type="evidence" value="ECO:0007669"/>
    <property type="project" value="TreeGrafter"/>
</dbReference>
<keyword evidence="4" id="KW-0274">FAD</keyword>
<evidence type="ECO:0000256" key="2">
    <source>
        <dbReference type="ARBA" id="ARBA00009347"/>
    </source>
</evidence>
<dbReference type="PANTHER" id="PTHR43884:SF20">
    <property type="entry name" value="ACYL-COA DEHYDROGENASE FADE28"/>
    <property type="match status" value="1"/>
</dbReference>
<dbReference type="SUPFAM" id="SSF56645">
    <property type="entry name" value="Acyl-CoA dehydrogenase NM domain-like"/>
    <property type="match status" value="1"/>
</dbReference>
<keyword evidence="9" id="KW-1185">Reference proteome</keyword>
<evidence type="ECO:0000256" key="5">
    <source>
        <dbReference type="ARBA" id="ARBA00023002"/>
    </source>
</evidence>
<dbReference type="InterPro" id="IPR046373">
    <property type="entry name" value="Acyl-CoA_Oxase/DH_mid-dom_sf"/>
</dbReference>
<evidence type="ECO:0000313" key="8">
    <source>
        <dbReference type="EMBL" id="MTE15798.1"/>
    </source>
</evidence>
<dbReference type="InterPro" id="IPR009075">
    <property type="entry name" value="AcylCo_DH/oxidase_C"/>
</dbReference>
<comment type="caution">
    <text evidence="8">The sequence shown here is derived from an EMBL/GenBank/DDBJ whole genome shotgun (WGS) entry which is preliminary data.</text>
</comment>
<accession>A0A6I3L3C8</accession>
<dbReference type="Gene3D" id="2.40.110.10">
    <property type="entry name" value="Butyryl-CoA Dehydrogenase, subunit A, domain 2"/>
    <property type="match status" value="1"/>
</dbReference>
<evidence type="ECO:0000256" key="4">
    <source>
        <dbReference type="ARBA" id="ARBA00022827"/>
    </source>
</evidence>
<dbReference type="Gene3D" id="1.10.540.10">
    <property type="entry name" value="Acyl-CoA dehydrogenase/oxidase, N-terminal domain"/>
    <property type="match status" value="1"/>
</dbReference>
<dbReference type="SUPFAM" id="SSF47203">
    <property type="entry name" value="Acyl-CoA dehydrogenase C-terminal domain-like"/>
    <property type="match status" value="1"/>
</dbReference>
<dbReference type="InterPro" id="IPR013786">
    <property type="entry name" value="AcylCoA_DH/ox_N"/>
</dbReference>
<gene>
    <name evidence="8" type="ORF">GLP40_23885</name>
</gene>
<keyword evidence="5" id="KW-0560">Oxidoreductase</keyword>
<dbReference type="GO" id="GO:0050660">
    <property type="term" value="F:flavin adenine dinucleotide binding"/>
    <property type="evidence" value="ECO:0007669"/>
    <property type="project" value="InterPro"/>
</dbReference>
<proteinExistence type="inferred from homology"/>
<protein>
    <submittedName>
        <fullName evidence="8">Acyl-CoA dehydrogenase</fullName>
    </submittedName>
</protein>
<evidence type="ECO:0000256" key="3">
    <source>
        <dbReference type="ARBA" id="ARBA00022630"/>
    </source>
</evidence>
<dbReference type="Pfam" id="PF02771">
    <property type="entry name" value="Acyl-CoA_dh_N"/>
    <property type="match status" value="1"/>
</dbReference>
<name>A0A6I3L3C8_9NOCA</name>
<dbReference type="Pfam" id="PF00441">
    <property type="entry name" value="Acyl-CoA_dh_1"/>
    <property type="match status" value="1"/>
</dbReference>
<dbReference type="CDD" id="cd00567">
    <property type="entry name" value="ACAD"/>
    <property type="match status" value="1"/>
</dbReference>
<dbReference type="Proteomes" id="UP000432464">
    <property type="component" value="Unassembled WGS sequence"/>
</dbReference>
<evidence type="ECO:0000259" key="7">
    <source>
        <dbReference type="Pfam" id="PF02771"/>
    </source>
</evidence>
<dbReference type="InterPro" id="IPR037069">
    <property type="entry name" value="AcylCoA_DH/ox_N_sf"/>
</dbReference>
<sequence>MDFDLTEAQRELSGLAREMLADWAERHPRPGDTGFDPELWKAAASAGLLEAALPERVDGGGYGLLEQCGVLTEIGRAVAPVPYSTSIAVVAATLAEFGDDSQVERWVRPLLRGETTVASALARDFVSVESERDANGWRVQGSQSVVAAGAFADGFLVEARAGANSILLLLDRGVDGLTVTTQHAVNGADAALLELRDVLVPAEQVITAPDAPGWAGRRAALAACALQLGILERALEMTCEYACTRKQFDKPIGSFQAVRQRLADAYIDVEAVRLTLWQAAWRESHGLPAESEIGVAKFWAAEAGHRVAHTAVHIHASTGIYLDYPMQRYFTAAKRAEFEAGTATTHLRRLGAYLDADVP</sequence>
<feature type="domain" description="Acyl-CoA dehydrogenase/oxidase C-terminal" evidence="6">
    <location>
        <begin position="221"/>
        <end position="351"/>
    </location>
</feature>
<feature type="domain" description="Acyl-CoA dehydrogenase/oxidase N-terminal" evidence="7">
    <location>
        <begin position="7"/>
        <end position="114"/>
    </location>
</feature>
<keyword evidence="3" id="KW-0285">Flavoprotein</keyword>
<dbReference type="PANTHER" id="PTHR43884">
    <property type="entry name" value="ACYL-COA DEHYDROGENASE"/>
    <property type="match status" value="1"/>
</dbReference>
<evidence type="ECO:0000259" key="6">
    <source>
        <dbReference type="Pfam" id="PF00441"/>
    </source>
</evidence>
<dbReference type="InterPro" id="IPR009100">
    <property type="entry name" value="AcylCoA_DH/oxidase_NM_dom_sf"/>
</dbReference>
<organism evidence="8 9">
    <name type="scientific">Nocardia aurantiaca</name>
    <dbReference type="NCBI Taxonomy" id="2675850"/>
    <lineage>
        <taxon>Bacteria</taxon>
        <taxon>Bacillati</taxon>
        <taxon>Actinomycetota</taxon>
        <taxon>Actinomycetes</taxon>
        <taxon>Mycobacteriales</taxon>
        <taxon>Nocardiaceae</taxon>
        <taxon>Nocardia</taxon>
    </lineage>
</organism>
<evidence type="ECO:0000256" key="1">
    <source>
        <dbReference type="ARBA" id="ARBA00001974"/>
    </source>
</evidence>
<comment type="cofactor">
    <cofactor evidence="1">
        <name>FAD</name>
        <dbReference type="ChEBI" id="CHEBI:57692"/>
    </cofactor>
</comment>